<feature type="domain" description="PKD" evidence="1">
    <location>
        <begin position="54"/>
        <end position="112"/>
    </location>
</feature>
<dbReference type="InterPro" id="IPR013783">
    <property type="entry name" value="Ig-like_fold"/>
</dbReference>
<organism evidence="2 3">
    <name type="scientific">Flavihumibacter petaseus NBRC 106054</name>
    <dbReference type="NCBI Taxonomy" id="1220578"/>
    <lineage>
        <taxon>Bacteria</taxon>
        <taxon>Pseudomonadati</taxon>
        <taxon>Bacteroidota</taxon>
        <taxon>Chitinophagia</taxon>
        <taxon>Chitinophagales</taxon>
        <taxon>Chitinophagaceae</taxon>
        <taxon>Flavihumibacter</taxon>
    </lineage>
</organism>
<evidence type="ECO:0000313" key="3">
    <source>
        <dbReference type="Proteomes" id="UP000033121"/>
    </source>
</evidence>
<dbReference type="SUPFAM" id="SSF49299">
    <property type="entry name" value="PKD domain"/>
    <property type="match status" value="1"/>
</dbReference>
<keyword evidence="3" id="KW-1185">Reference proteome</keyword>
<evidence type="ECO:0000259" key="1">
    <source>
        <dbReference type="PROSITE" id="PS50093"/>
    </source>
</evidence>
<dbReference type="Proteomes" id="UP000033121">
    <property type="component" value="Unassembled WGS sequence"/>
</dbReference>
<sequence>MMLHHNIKKLATAALTAASLLACSPEDGRDTLGPKPVSSFTVQPIAGEVNKYLLTSTSSGEPFIYKWTMGDETKTGKAVDTAYFPEKGKYTISLMVLGDGGYGLSSQEVTVENDDPDGCIGNKRLLTACGSKVWVLEQPGGGALWVGDPGGGQWWANGPGDVTARSCQFDDEWTFNSNGTFSFDNHGDMWIDDEGGAPWPTDIGLPVGCTPMTAVPAKYQAWGSGNFTFKVTANTIKVMGTGAHLGLYKVGENGTTAAPEEFITYNILEMTESKMVVQKMYGWGQWRFTFKAKQP</sequence>
<dbReference type="InterPro" id="IPR000601">
    <property type="entry name" value="PKD_dom"/>
</dbReference>
<evidence type="ECO:0000313" key="2">
    <source>
        <dbReference type="EMBL" id="GAO42221.1"/>
    </source>
</evidence>
<name>A0A0E9MXQ7_9BACT</name>
<proteinExistence type="predicted"/>
<accession>A0A0E9MXQ7</accession>
<gene>
    <name evidence="2" type="ORF">FPE01S_01_12340</name>
</gene>
<dbReference type="InterPro" id="IPR035986">
    <property type="entry name" value="PKD_dom_sf"/>
</dbReference>
<dbReference type="Pfam" id="PF18911">
    <property type="entry name" value="PKD_4"/>
    <property type="match status" value="1"/>
</dbReference>
<dbReference type="RefSeq" id="WP_046367951.1">
    <property type="nucleotide sequence ID" value="NZ_BBWV01000001.1"/>
</dbReference>
<dbReference type="Gene3D" id="2.60.40.10">
    <property type="entry name" value="Immunoglobulins"/>
    <property type="match status" value="1"/>
</dbReference>
<reference evidence="2 3" key="1">
    <citation type="submission" date="2015-04" db="EMBL/GenBank/DDBJ databases">
        <title>Whole genome shotgun sequence of Flavihumibacter petaseus NBRC 106054.</title>
        <authorList>
            <person name="Miyazawa S."/>
            <person name="Hosoyama A."/>
            <person name="Hashimoto M."/>
            <person name="Noguchi M."/>
            <person name="Tsuchikane K."/>
            <person name="Ohji S."/>
            <person name="Yamazoe A."/>
            <person name="Ichikawa N."/>
            <person name="Kimura A."/>
            <person name="Fujita N."/>
        </authorList>
    </citation>
    <scope>NUCLEOTIDE SEQUENCE [LARGE SCALE GENOMIC DNA]</scope>
    <source>
        <strain evidence="2 3">NBRC 106054</strain>
    </source>
</reference>
<dbReference type="EMBL" id="BBWV01000001">
    <property type="protein sequence ID" value="GAO42221.1"/>
    <property type="molecule type" value="Genomic_DNA"/>
</dbReference>
<dbReference type="STRING" id="1220578.FPE01S_01_12340"/>
<protein>
    <recommendedName>
        <fullName evidence="1">PKD domain-containing protein</fullName>
    </recommendedName>
</protein>
<comment type="caution">
    <text evidence="2">The sequence shown here is derived from an EMBL/GenBank/DDBJ whole genome shotgun (WGS) entry which is preliminary data.</text>
</comment>
<dbReference type="PROSITE" id="PS50093">
    <property type="entry name" value="PKD"/>
    <property type="match status" value="1"/>
</dbReference>
<dbReference type="OrthoDB" id="5381604at2"/>
<dbReference type="AlphaFoldDB" id="A0A0E9MXQ7"/>